<evidence type="ECO:0000313" key="1">
    <source>
        <dbReference type="EMBL" id="KAH7966623.1"/>
    </source>
</evidence>
<proteinExistence type="predicted"/>
<gene>
    <name evidence="1" type="ORF">HPB49_018138</name>
</gene>
<dbReference type="EMBL" id="CM023471">
    <property type="protein sequence ID" value="KAH7966623.1"/>
    <property type="molecule type" value="Genomic_DNA"/>
</dbReference>
<keyword evidence="2" id="KW-1185">Reference proteome</keyword>
<name>A0ACB8DF57_DERSI</name>
<protein>
    <submittedName>
        <fullName evidence="1">Uncharacterized protein</fullName>
    </submittedName>
</protein>
<evidence type="ECO:0000313" key="2">
    <source>
        <dbReference type="Proteomes" id="UP000821865"/>
    </source>
</evidence>
<comment type="caution">
    <text evidence="1">The sequence shown here is derived from an EMBL/GenBank/DDBJ whole genome shotgun (WGS) entry which is preliminary data.</text>
</comment>
<reference evidence="1" key="1">
    <citation type="submission" date="2020-05" db="EMBL/GenBank/DDBJ databases">
        <title>Large-scale comparative analyses of tick genomes elucidate their genetic diversity and vector capacities.</title>
        <authorList>
            <person name="Jia N."/>
            <person name="Wang J."/>
            <person name="Shi W."/>
            <person name="Du L."/>
            <person name="Sun Y."/>
            <person name="Zhan W."/>
            <person name="Jiang J."/>
            <person name="Wang Q."/>
            <person name="Zhang B."/>
            <person name="Ji P."/>
            <person name="Sakyi L.B."/>
            <person name="Cui X."/>
            <person name="Yuan T."/>
            <person name="Jiang B."/>
            <person name="Yang W."/>
            <person name="Lam T.T.-Y."/>
            <person name="Chang Q."/>
            <person name="Ding S."/>
            <person name="Wang X."/>
            <person name="Zhu J."/>
            <person name="Ruan X."/>
            <person name="Zhao L."/>
            <person name="Wei J."/>
            <person name="Que T."/>
            <person name="Du C."/>
            <person name="Cheng J."/>
            <person name="Dai P."/>
            <person name="Han X."/>
            <person name="Huang E."/>
            <person name="Gao Y."/>
            <person name="Liu J."/>
            <person name="Shao H."/>
            <person name="Ye R."/>
            <person name="Li L."/>
            <person name="Wei W."/>
            <person name="Wang X."/>
            <person name="Wang C."/>
            <person name="Yang T."/>
            <person name="Huo Q."/>
            <person name="Li W."/>
            <person name="Guo W."/>
            <person name="Chen H."/>
            <person name="Zhou L."/>
            <person name="Ni X."/>
            <person name="Tian J."/>
            <person name="Zhou Y."/>
            <person name="Sheng Y."/>
            <person name="Liu T."/>
            <person name="Pan Y."/>
            <person name="Xia L."/>
            <person name="Li J."/>
            <person name="Zhao F."/>
            <person name="Cao W."/>
        </authorList>
    </citation>
    <scope>NUCLEOTIDE SEQUENCE</scope>
    <source>
        <strain evidence="1">Dsil-2018</strain>
    </source>
</reference>
<organism evidence="1 2">
    <name type="scientific">Dermacentor silvarum</name>
    <name type="common">Tick</name>
    <dbReference type="NCBI Taxonomy" id="543639"/>
    <lineage>
        <taxon>Eukaryota</taxon>
        <taxon>Metazoa</taxon>
        <taxon>Ecdysozoa</taxon>
        <taxon>Arthropoda</taxon>
        <taxon>Chelicerata</taxon>
        <taxon>Arachnida</taxon>
        <taxon>Acari</taxon>
        <taxon>Parasitiformes</taxon>
        <taxon>Ixodida</taxon>
        <taxon>Ixodoidea</taxon>
        <taxon>Ixodidae</taxon>
        <taxon>Rhipicephalinae</taxon>
        <taxon>Dermacentor</taxon>
    </lineage>
</organism>
<accession>A0ACB8DF57</accession>
<dbReference type="Proteomes" id="UP000821865">
    <property type="component" value="Chromosome 2"/>
</dbReference>
<sequence length="1241" mass="134419">MTSDGQYAGSAPEVNELYYNYTTPFKTVTDQEPSKYHTEPVCVAEYSAQARSTDREPCYSADKTISSVPVPYETDMTKHESTTPSGQAHHHQPTFSFTEGKQPFSVAAEDSKWPGFAADLHKWFRTEDSATAKYPISVQAETSNEDSSGIEFPPWPSHSETEPEKAFHPVDLPVAAPNREGAKKIFAVPSLLQELEGPFVFDPTEKDDGVESTQECIHTDGVSGTDQGTVVASLNNIPDLAGPQISGLAIAAGTDGAGKTKVQKRRLSFSDEVTASDDAASREKHKLLVGYSDVGSRADASPSENAARSSRKQATYIYLAGATIPEEEYSLDKHELSAALESDTSAKADEEELMLPYNARQSAPDGELNNEEHRTGSASQYGELIASTFTQSAPNDVTTATNATWSAENRDDDLQRPVYVETGFEDARRQVNKSWLSLRTGSADYSNEQVENTRGGETAFGDRRANATEVGDNTWESSTREFESSVPTGAATSDPAGAGGVPSTERKASLSSVSVGYTQEPQPNDGNVSSYSGDASDDLESLKMRLFGTRSRSQGPGDIADDEIRKSEATSTLSASHIVATDAPFPWEHTRSVDSETGYAPAIILRDDAYQMSLPGSAVAEGVADIANKYEVPAAGKETTKSESALSPTFGDVLNAEEGATRHGEEQSDSDITARAAPIQLEPSQRGGSESPTNDDGEGRIEHLLKTAGVDRKDDAHDISHEVPDADDESSKLASHCEELRFENFRTVVEHMADLSARSETNIVYESFVPAIGKVRDMLGSVYYDTAFTVRVVDDYDLPSIMYDRWNEDAASVAPTIKTFWTYSPHSVLMSVDENGTHCGIISAIVFEDEQAFCAANSVKCDFLANGVKRQLWDALLSVQRGKNLFTVVPAEQVSAYYRHLGFYTSARGLILHGKLASDTDLAPLGQVPLPDGVESQIAKFKKQMYASLLSFDKSTLGFGRKRFWRMTLREGPISFRVALRGGSKGQVCGYAGLQNDVSGVPVVRWLVAADEHVAVRLLHNLLDRVAHSSVSAAPGWRCTRAATRQPRSFGTWTPAASSRGCSSSTDGSLSSSTGTLHIHRVPSCFVLRFSSSGFAVYSDGTDSSFVFVRAFERTANRELPSMDELPSADVAFDDLRAAGVSIPAGITFEGFADADKDLELCAELTDDEIIRQVTEDSDDSDTENEEPAPTQPTSSELTRALMTLSSVYSGNMTLTEIEADMIAGKRTVQNKISDFFAPKC</sequence>